<sequence length="211" mass="24956">MSQNRSLEQGLEYFEKKEYEIAEAKFRMALDTQATGRIEIKFRLAFCLEMQEKFEEAESFYYQVGTSDGPPAIVGDALYRIAWMAMTLKDHAKAITYYKKAIAFLKESPSSRHIYKDCIYWMALSYEVMGRVIKALNIYEQIAIDDFWFWDVCYRKIKCFDKIGCYKDALVCCREFEARYRTASDVKRAKELYPGIKGIKEHLEELLRYNE</sequence>
<dbReference type="SUPFAM" id="SSF48452">
    <property type="entry name" value="TPR-like"/>
    <property type="match status" value="1"/>
</dbReference>
<dbReference type="Pfam" id="PF13174">
    <property type="entry name" value="TPR_6"/>
    <property type="match status" value="1"/>
</dbReference>
<reference evidence="1 2" key="1">
    <citation type="submission" date="2020-08" db="EMBL/GenBank/DDBJ databases">
        <title>Bridging the membrane lipid divide: bacteria of the FCB group superphylum have the potential to synthesize archaeal ether lipids.</title>
        <authorList>
            <person name="Villanueva L."/>
            <person name="Von Meijenfeldt F.A.B."/>
            <person name="Westbye A.B."/>
            <person name="Yadav S."/>
            <person name="Hopmans E.C."/>
            <person name="Dutilh B.E."/>
            <person name="Sinninghe Damste J.S."/>
        </authorList>
    </citation>
    <scope>NUCLEOTIDE SEQUENCE [LARGE SCALE GENOMIC DNA]</scope>
    <source>
        <strain evidence="1">NIOZ-UU17</strain>
    </source>
</reference>
<protein>
    <submittedName>
        <fullName evidence="1">Tetratricopeptide repeat protein</fullName>
    </submittedName>
</protein>
<dbReference type="SMART" id="SM00028">
    <property type="entry name" value="TPR"/>
    <property type="match status" value="3"/>
</dbReference>
<dbReference type="Gene3D" id="1.25.40.10">
    <property type="entry name" value="Tetratricopeptide repeat domain"/>
    <property type="match status" value="2"/>
</dbReference>
<evidence type="ECO:0000313" key="1">
    <source>
        <dbReference type="EMBL" id="MBC8432837.1"/>
    </source>
</evidence>
<proteinExistence type="predicted"/>
<gene>
    <name evidence="1" type="ORF">H8D96_13075</name>
</gene>
<organism evidence="1 2">
    <name type="scientific">Candidatus Desulfatibia vada</name>
    <dbReference type="NCBI Taxonomy" id="2841696"/>
    <lineage>
        <taxon>Bacteria</taxon>
        <taxon>Pseudomonadati</taxon>
        <taxon>Thermodesulfobacteriota</taxon>
        <taxon>Desulfobacteria</taxon>
        <taxon>Desulfobacterales</taxon>
        <taxon>Desulfobacterales incertae sedis</taxon>
        <taxon>Candidatus Desulfatibia</taxon>
    </lineage>
</organism>
<name>A0A8J6P5I1_9BACT</name>
<dbReference type="Proteomes" id="UP000605201">
    <property type="component" value="Unassembled WGS sequence"/>
</dbReference>
<dbReference type="EMBL" id="JACNIG010000247">
    <property type="protein sequence ID" value="MBC8432837.1"/>
    <property type="molecule type" value="Genomic_DNA"/>
</dbReference>
<evidence type="ECO:0000313" key="2">
    <source>
        <dbReference type="Proteomes" id="UP000605201"/>
    </source>
</evidence>
<comment type="caution">
    <text evidence="1">The sequence shown here is derived from an EMBL/GenBank/DDBJ whole genome shotgun (WGS) entry which is preliminary data.</text>
</comment>
<dbReference type="InterPro" id="IPR019734">
    <property type="entry name" value="TPR_rpt"/>
</dbReference>
<dbReference type="InterPro" id="IPR011990">
    <property type="entry name" value="TPR-like_helical_dom_sf"/>
</dbReference>
<dbReference type="AlphaFoldDB" id="A0A8J6P5I1"/>
<accession>A0A8J6P5I1</accession>